<dbReference type="Proteomes" id="UP000744676">
    <property type="component" value="Unassembled WGS sequence"/>
</dbReference>
<comment type="caution">
    <text evidence="1">The sequence shown here is derived from an EMBL/GenBank/DDBJ whole genome shotgun (WGS) entry which is preliminary data.</text>
</comment>
<protein>
    <submittedName>
        <fullName evidence="1">Uncharacterized protein</fullName>
    </submittedName>
</protein>
<keyword evidence="2" id="KW-1185">Reference proteome</keyword>
<sequence>MAGSSSTEKRSLRSNYGSAQKLNKIIFDFDTSVTINYHEKLLITTTTEAVPARLASDGSVPKNKNAGALADLPPVPLVAKTLNGGGSSSSNSTSNSKAPIKVGSNAFELFTYRDFQTGRRRAADPLTYKPFEAYHTFLERAERRTQTSERERHANELERLTTLLDDLEGPDWRRKLLEVTAIVNPNDRLELELKRERTLDELRVYIAKYQATRSAERRLKRLKQQRERRGGKPGHDEDPGVDDFGPALDSDSDEDAYVYEYVYDLPNKLANDDRNKDEKLAFGVNLPEMKRVDFKLPEEWKRKNRR</sequence>
<name>A0ACB6V5E9_9ASCO</name>
<accession>A0ACB6V5E9</accession>
<evidence type="ECO:0000313" key="1">
    <source>
        <dbReference type="EMBL" id="KAF5098497.1"/>
    </source>
</evidence>
<dbReference type="EMBL" id="QVQA01000046">
    <property type="protein sequence ID" value="KAF5098497.1"/>
    <property type="molecule type" value="Genomic_DNA"/>
</dbReference>
<reference evidence="1 2" key="1">
    <citation type="journal article" date="2020" name="Front. Microbiol.">
        <title>Phenotypic and Genetic Characterization of the Cheese Ripening Yeast Geotrichum candidum.</title>
        <authorList>
            <person name="Perkins V."/>
            <person name="Vignola S."/>
            <person name="Lessard M.H."/>
            <person name="Plante P.L."/>
            <person name="Corbeil J."/>
            <person name="Dugat-Bony E."/>
            <person name="Frenette M."/>
            <person name="Labrie S."/>
        </authorList>
    </citation>
    <scope>NUCLEOTIDE SEQUENCE [LARGE SCALE GENOMIC DNA]</scope>
    <source>
        <strain evidence="1 2">LMA-1147</strain>
    </source>
</reference>
<organism evidence="1 2">
    <name type="scientific">Geotrichum galactomycetum</name>
    <dbReference type="NCBI Taxonomy" id="27317"/>
    <lineage>
        <taxon>Eukaryota</taxon>
        <taxon>Fungi</taxon>
        <taxon>Dikarya</taxon>
        <taxon>Ascomycota</taxon>
        <taxon>Saccharomycotina</taxon>
        <taxon>Dipodascomycetes</taxon>
        <taxon>Dipodascales</taxon>
        <taxon>Dipodascaceae</taxon>
        <taxon>Geotrichum</taxon>
    </lineage>
</organism>
<gene>
    <name evidence="1" type="ORF">D0Z00_002019</name>
</gene>
<proteinExistence type="predicted"/>
<evidence type="ECO:0000313" key="2">
    <source>
        <dbReference type="Proteomes" id="UP000744676"/>
    </source>
</evidence>